<feature type="region of interest" description="Disordered" evidence="1">
    <location>
        <begin position="284"/>
        <end position="305"/>
    </location>
</feature>
<dbReference type="PIR" id="B48338">
    <property type="entry name" value="B48338"/>
</dbReference>
<evidence type="ECO:0000313" key="2">
    <source>
        <dbReference type="EMBL" id="AAC59587.1"/>
    </source>
</evidence>
<evidence type="ECO:0000256" key="1">
    <source>
        <dbReference type="SAM" id="MobiDB-lite"/>
    </source>
</evidence>
<dbReference type="Proteomes" id="UP000009245">
    <property type="component" value="Segment"/>
</dbReference>
<feature type="compositionally biased region" description="Polar residues" evidence="1">
    <location>
        <begin position="284"/>
        <end position="296"/>
    </location>
</feature>
<reference evidence="2 3" key="9">
    <citation type="journal article" date="1993" name="J. Gen. Virol.">
        <title>The DNA sequence of the equine herpesvirus 4 gene encoding glycoprotein gp17/18, the homologue of herpes simplex virus glycoprotein gD.</title>
        <authorList>
            <person name="Cullinane A.A."/>
            <person name="Neilan J."/>
            <person name="Wilson L."/>
            <person name="Davison A.J."/>
            <person name="Allen G."/>
        </authorList>
    </citation>
    <scope>NUCLEOTIDE SEQUENCE [LARGE SCALE GENOMIC DNA]</scope>
    <source>
        <strain evidence="2 3">NS80567</strain>
    </source>
</reference>
<reference evidence="2 3" key="8">
    <citation type="journal article" date="1993" name="Arch. Virol.">
        <title>DNA sequence of a gene cluster in the equine herpesvirus-4 genome which contains a newly identified herpesvirus gene encoding a membrane protein.</title>
        <authorList>
            <person name="Riggio M.P."/>
            <person name="Onions D.E."/>
        </authorList>
    </citation>
    <scope>NUCLEOTIDE SEQUENCE [LARGE SCALE GENOMIC DNA]</scope>
    <source>
        <strain evidence="2 3">NS80567</strain>
    </source>
</reference>
<protein>
    <submittedName>
        <fullName evidence="2">68</fullName>
    </submittedName>
</protein>
<dbReference type="Pfam" id="PF02476">
    <property type="entry name" value="US2"/>
    <property type="match status" value="1"/>
</dbReference>
<reference evidence="2 3" key="7">
    <citation type="journal article" date="1993" name="Arch. Virol.">
        <title>Analysis of the nucleotide sequence of five genes at the left end of the unique short region of the equine herpesvirus 4 genome.</title>
        <authorList>
            <person name="Nagesha H.S."/>
            <person name="Crabb B.S."/>
            <person name="Studdert M.J."/>
        </authorList>
    </citation>
    <scope>NUCLEOTIDE SEQUENCE [LARGE SCALE GENOMIC DNA]</scope>
    <source>
        <strain evidence="2 3">NS80567</strain>
    </source>
</reference>
<reference evidence="2 3" key="10">
    <citation type="journal article" date="1994" name="Gene">
        <title>Sequences of the ribonucleotide reductase-encoding genes of equine herpesvirus 4.</title>
        <authorList>
            <person name="Riggio M.P."/>
            <person name="Onions D.E."/>
        </authorList>
    </citation>
    <scope>NUCLEOTIDE SEQUENCE [LARGE SCALE GENOMIC DNA]</scope>
    <source>
        <strain evidence="2 3">NS80567</strain>
    </source>
</reference>
<organismHost>
    <name type="scientific">Equus caballus</name>
    <name type="common">Horse</name>
    <dbReference type="NCBI Taxonomy" id="9796"/>
</organismHost>
<reference evidence="2 3" key="2">
    <citation type="journal article" date="1989" name="J. Virol.">
        <title>Identification and nucleotide sequence of the glycoprotein gB gene of equine herpesvirus 4.</title>
        <authorList>
            <person name="Riggio M.P."/>
            <person name="Cullinane A.A."/>
            <person name="Onions D.E."/>
        </authorList>
    </citation>
    <scope>NUCLEOTIDE SEQUENCE [LARGE SCALE GENOMIC DNA]</scope>
    <source>
        <strain evidence="2 3">NS80567</strain>
    </source>
</reference>
<organism evidence="2 3">
    <name type="scientific">Equine herpesvirus 4 (strain 1942)</name>
    <name type="common">EHV-4</name>
    <name type="synonym">Equine rhinopneumonitis virus</name>
    <dbReference type="NCBI Taxonomy" id="10333"/>
    <lineage>
        <taxon>Viruses</taxon>
        <taxon>Duplodnaviria</taxon>
        <taxon>Heunggongvirae</taxon>
        <taxon>Peploviricota</taxon>
        <taxon>Herviviricetes</taxon>
        <taxon>Herpesvirales</taxon>
        <taxon>Orthoherpesviridae</taxon>
        <taxon>Alphaherpesvirinae</taxon>
        <taxon>Varicellovirus</taxon>
        <taxon>Varicellovirus equidalpha4</taxon>
        <taxon>Equid alphaherpesvirus 4</taxon>
    </lineage>
</organism>
<reference evidence="2 3" key="1">
    <citation type="journal article" date="1988" name="J. Gen. Virol.">
        <title>Characterization of the genome of equine herpesvirus 1 subtype 2.</title>
        <authorList>
            <person name="Cullinane A.A."/>
            <person name="Rixon F.J."/>
            <person name="Davison A.J."/>
        </authorList>
    </citation>
    <scope>NUCLEOTIDE SEQUENCE [LARGE SCALE GENOMIC DNA]</scope>
    <source>
        <strain evidence="2 3">NS80567</strain>
    </source>
</reference>
<proteinExistence type="predicted"/>
<reference evidence="2 3" key="4">
    <citation type="journal article" date="1990" name="J. Gen. Virol.">
        <title>The nucleotide sequence of the equine herpesvirus 4 thymidine kinase gene.</title>
        <authorList>
            <person name="Nicolson L."/>
            <person name="Cullinane A.A."/>
            <person name="Onions D.E."/>
        </authorList>
    </citation>
    <scope>NUCLEOTIDE SEQUENCE [LARGE SCALE GENOMIC DNA]</scope>
    <source>
        <strain evidence="2 3">NS80567</strain>
    </source>
</reference>
<reference evidence="2 3" key="6">
    <citation type="journal article" date="1991" name="J. Virol.">
        <title>Antigenic and protein sequence homology between VP13/14, a herpes simplex virus type 1 tegument protein, and gp10, a glycoprotein of equine herpesvirus 1 and 4.</title>
        <authorList>
            <person name="Whittaker G.R."/>
            <person name="Riggio M.P."/>
            <person name="Halliburton I.W."/>
            <person name="Killington R.A."/>
            <person name="Allen G.P."/>
            <person name="Meredith D.M."/>
        </authorList>
    </citation>
    <scope>NUCLEOTIDE SEQUENCE [LARGE SCALE GENOMIC DNA]</scope>
    <source>
        <strain evidence="2 3">NS80567</strain>
    </source>
</reference>
<name>A0A288CG55_EHV4</name>
<reference evidence="2 3" key="12">
    <citation type="journal article" date="1998" name="J. Gen. Virol.">
        <title>The DNA sequence of equine herpesvirus-4.</title>
        <authorList>
            <person name="Telford E.A."/>
            <person name="Watson M.S."/>
            <person name="Perry J."/>
            <person name="Cullinane A.A."/>
            <person name="Davison A.J."/>
        </authorList>
    </citation>
    <scope>NUCLEOTIDE SEQUENCE [LARGE SCALE GENOMIC DNA]</scope>
    <source>
        <strain evidence="2 3">NS80567</strain>
    </source>
</reference>
<dbReference type="KEGG" id="vg:1487636"/>
<reference evidence="2 3" key="11">
    <citation type="journal article" date="1994" name="Virology">
        <title>Equid herpesviruses 1 and 4 encode functional homologs of the herpes simplex virus type 1 virion transactivator protein, VP16.</title>
        <authorList>
            <person name="Purewal A.S."/>
            <person name="Allsopp R."/>
            <person name="Riggio M."/>
            <person name="Telford E.A."/>
            <person name="Azam S."/>
            <person name="Davison A.J."/>
            <person name="Edington N."/>
        </authorList>
    </citation>
    <scope>NUCLEOTIDE SEQUENCE [LARGE SCALE GENOMIC DNA]</scope>
    <source>
        <strain evidence="2 3">NS80567</strain>
    </source>
</reference>
<dbReference type="InterPro" id="IPR003485">
    <property type="entry name" value="Herpes_US2_varicellovirus"/>
</dbReference>
<gene>
    <name evidence="2" type="primary">68</name>
</gene>
<reference evidence="2 3" key="3">
    <citation type="journal article" date="1990" name="J. Gen. Virol.">
        <title>The nucleotide sequence of an equine herpesvirus 4 gene homologue of the herpes simplex virus 1 glycoprotein H gene.</title>
        <authorList>
            <person name="Nicolson L."/>
            <person name="Cullinane A.A."/>
            <person name="Onions D.E."/>
        </authorList>
    </citation>
    <scope>NUCLEOTIDE SEQUENCE [LARGE SCALE GENOMIC DNA]</scope>
    <source>
        <strain evidence="2 3">NS80567</strain>
    </source>
</reference>
<evidence type="ECO:0000313" key="3">
    <source>
        <dbReference type="Proteomes" id="UP000009245"/>
    </source>
</evidence>
<keyword evidence="3" id="KW-1185">Reference proteome</keyword>
<sequence>MGVVLITVVMVVDRHKALPDSSIDVDGKLWEFLGRLCFVLASEPLGIPIVVRSADLYKFSSSLLALPKACRPIVRTRGATAIALERNGVIYQEDRIGISIEWLSVLSGYNYLNSSIIINRPYHLWVLGAADLCRPVFNLIPGPKRIVYVEIEDEFNKSWQPSFVCGKLFETIPLTTVDYKHLLKQKVLPGQDHPESARSLLQHKSSFVSPPPNFKRLIYAVVDPMRLQENLCPQITNRTKTKRRSKKTYNGLFCQESTASLNDKMCFTPQPSKGKNLQRVSTSMQANSTIPPSTLSPRAAARKPTEMTWKSRLLGGVFDRTARR</sequence>
<accession>A0A288CG55</accession>
<dbReference type="EMBL" id="AF030027">
    <property type="protein sequence ID" value="AAC59587.1"/>
    <property type="molecule type" value="Genomic_DNA"/>
</dbReference>
<reference evidence="2 3" key="5">
    <citation type="journal article" date="1990" name="Virology">
        <title>The nucleotide sequence of the equine herpesvirus 4 gC gene homologue.</title>
        <authorList>
            <person name="Nicolson L."/>
            <person name="Onions D.E."/>
        </authorList>
    </citation>
    <scope>NUCLEOTIDE SEQUENCE [LARGE SCALE GENOMIC DNA]</scope>
    <source>
        <strain evidence="2 3">NS80567</strain>
    </source>
</reference>